<sequence length="123" mass="14136">MNEDAELELLLSLDGVSFEAAQGYVVEFIARRFNPMPERPHGLNYSLVFRPKEGEPFVRFDNAHAVDRPGGKFVKGPVAHDHWHRTADDPGRPYNFTTAAQLLEDFWREVKRVMDERGIPNDL</sequence>
<dbReference type="InterPro" id="IPR045397">
    <property type="entry name" value="TumE-like"/>
</dbReference>
<gene>
    <name evidence="1" type="ORF">SS37A_40670</name>
</gene>
<keyword evidence="2" id="KW-1185">Reference proteome</keyword>
<dbReference type="Pfam" id="PF20126">
    <property type="entry name" value="TumE"/>
    <property type="match status" value="1"/>
</dbReference>
<dbReference type="RefSeq" id="WP_281932616.1">
    <property type="nucleotide sequence ID" value="NZ_AP027144.1"/>
</dbReference>
<name>A0ABN6VNJ4_9HYPH</name>
<evidence type="ECO:0000313" key="2">
    <source>
        <dbReference type="Proteomes" id="UP001317629"/>
    </source>
</evidence>
<protein>
    <submittedName>
        <fullName evidence="1">Uncharacterized protein</fullName>
    </submittedName>
</protein>
<organism evidence="1 2">
    <name type="scientific">Methylocystis iwaonis</name>
    <dbReference type="NCBI Taxonomy" id="2885079"/>
    <lineage>
        <taxon>Bacteria</taxon>
        <taxon>Pseudomonadati</taxon>
        <taxon>Pseudomonadota</taxon>
        <taxon>Alphaproteobacteria</taxon>
        <taxon>Hyphomicrobiales</taxon>
        <taxon>Methylocystaceae</taxon>
        <taxon>Methylocystis</taxon>
    </lineage>
</organism>
<keyword evidence="1" id="KW-0614">Plasmid</keyword>
<dbReference type="EMBL" id="AP027144">
    <property type="protein sequence ID" value="BDV36537.1"/>
    <property type="molecule type" value="Genomic_DNA"/>
</dbReference>
<accession>A0ABN6VNJ4</accession>
<proteinExistence type="predicted"/>
<reference evidence="1 2" key="1">
    <citation type="journal article" date="2023" name="Int. J. Syst. Evol. Microbiol.">
        <title>Methylocystis iwaonis sp. nov., a type II methane-oxidizing bacterium from surface soil of a rice paddy field in Japan, and emended description of the genus Methylocystis (ex Whittenbury et al. 1970) Bowman et al. 1993.</title>
        <authorList>
            <person name="Kaise H."/>
            <person name="Sawadogo J.B."/>
            <person name="Alam M.S."/>
            <person name="Ueno C."/>
            <person name="Dianou D."/>
            <person name="Shinjo R."/>
            <person name="Asakawa S."/>
        </authorList>
    </citation>
    <scope>NUCLEOTIDE SEQUENCE [LARGE SCALE GENOMIC DNA]</scope>
    <source>
        <strain evidence="1 2">SS37A-Re</strain>
    </source>
</reference>
<geneLocation type="plasmid" evidence="1 2">
    <name>pSS37A-Re-2</name>
</geneLocation>
<dbReference type="Proteomes" id="UP001317629">
    <property type="component" value="Plasmid pSS37A-Re-2"/>
</dbReference>
<evidence type="ECO:0000313" key="1">
    <source>
        <dbReference type="EMBL" id="BDV36537.1"/>
    </source>
</evidence>